<dbReference type="Proteomes" id="UP000736787">
    <property type="component" value="Unassembled WGS sequence"/>
</dbReference>
<evidence type="ECO:0000313" key="2">
    <source>
        <dbReference type="EMBL" id="KAG2902223.1"/>
    </source>
</evidence>
<name>A0A8T1JTH4_9STRA</name>
<feature type="region of interest" description="Disordered" evidence="1">
    <location>
        <begin position="1"/>
        <end position="23"/>
    </location>
</feature>
<dbReference type="PROSITE" id="PS51257">
    <property type="entry name" value="PROKAR_LIPOPROTEIN"/>
    <property type="match status" value="1"/>
</dbReference>
<reference evidence="2" key="1">
    <citation type="submission" date="2018-10" db="EMBL/GenBank/DDBJ databases">
        <title>Effector identification in a new, highly contiguous assembly of the strawberry crown rot pathogen Phytophthora cactorum.</title>
        <authorList>
            <person name="Armitage A.D."/>
            <person name="Nellist C.F."/>
            <person name="Bates H."/>
            <person name="Vickerstaff R.J."/>
            <person name="Harrison R.J."/>
        </authorList>
    </citation>
    <scope>NUCLEOTIDE SEQUENCE</scope>
    <source>
        <strain evidence="2">4040</strain>
    </source>
</reference>
<evidence type="ECO:0000313" key="3">
    <source>
        <dbReference type="Proteomes" id="UP000736787"/>
    </source>
</evidence>
<dbReference type="EMBL" id="RCMK01001094">
    <property type="protein sequence ID" value="KAG2902223.1"/>
    <property type="molecule type" value="Genomic_DNA"/>
</dbReference>
<organism evidence="2 3">
    <name type="scientific">Phytophthora cactorum</name>
    <dbReference type="NCBI Taxonomy" id="29920"/>
    <lineage>
        <taxon>Eukaryota</taxon>
        <taxon>Sar</taxon>
        <taxon>Stramenopiles</taxon>
        <taxon>Oomycota</taxon>
        <taxon>Peronosporomycetes</taxon>
        <taxon>Peronosporales</taxon>
        <taxon>Peronosporaceae</taxon>
        <taxon>Phytophthora</taxon>
    </lineage>
</organism>
<protein>
    <submittedName>
        <fullName evidence="2">Uncharacterized protein</fullName>
    </submittedName>
</protein>
<accession>A0A8T1JTH4</accession>
<gene>
    <name evidence="2" type="ORF">PC117_g21531</name>
</gene>
<sequence>MRRKNLSRAGSSPSSSSSCAIEKAQVPQAAQTASNTQVELVTQVVRLRDRVAALKKVAYAASSSSVSHQG</sequence>
<dbReference type="AlphaFoldDB" id="A0A8T1JTH4"/>
<proteinExistence type="predicted"/>
<comment type="caution">
    <text evidence="2">The sequence shown here is derived from an EMBL/GenBank/DDBJ whole genome shotgun (WGS) entry which is preliminary data.</text>
</comment>
<evidence type="ECO:0000256" key="1">
    <source>
        <dbReference type="SAM" id="MobiDB-lite"/>
    </source>
</evidence>